<keyword evidence="1" id="KW-0934">Plastid</keyword>
<proteinExistence type="predicted"/>
<geneLocation type="chloroplast" evidence="1"/>
<organism evidence="1">
    <name type="scientific">Pleurocladia lacustris</name>
    <dbReference type="NCBI Taxonomy" id="246121"/>
    <lineage>
        <taxon>Eukaryota</taxon>
        <taxon>Sar</taxon>
        <taxon>Stramenopiles</taxon>
        <taxon>Ochrophyta</taxon>
        <taxon>PX clade</taxon>
        <taxon>Phaeophyceae</taxon>
        <taxon>Ectocarpales</taxon>
        <taxon>Chordariaceae</taxon>
        <taxon>Pleurocladia</taxon>
    </lineage>
</organism>
<accession>A0A1I9LVQ0</accession>
<sequence length="531" mass="62621">MNLYFSPTERNELNFPTSNLSINITDTVINSNDKVEINAEHSFNHIDSNDNIDREEIEINDFYEKYRSTLNKFNNTLTQKKLNKTKVYFIVKSKILQGKEINFAVPIRCSEDLDLSFLELSKSLISMFFFVKVDPKEGQRYIEGRPGNRPYNLKHLVDPEPPFDVEHEFSLEDLILPRKYDVKGDKLDLPEDLELNDPSRLRVERAFDAEGVMRWFSFFLGEYEYTGSMADNTFLINSSNYGINLRYKKNDDGRQEKTNIVSRFKEIDLKKKGFKAFSMYNLMSCILGNTSAVVDKNLIPVFSNLEDAQDLLITTLEEINQPFQVLRKLETPSILEQYRNLDYLDDSFSFQNRYFFPNPDSRIDKIKTRNLKSSSYYHEDNYQTKGPAFVEGTESVEYDVYVPMSQAPPFVPKNVWREEDYWLFLDRYFPGQAEDYSWFESRDMSKSEKVLLKKCQDVKIISMGFADFLEFWNNPTQKNSEILFIPSSKNLKKIKSYKKGNDRLYEYQTKFRDYKNQNLENYTYEIKVSGD</sequence>
<keyword evidence="1" id="KW-0150">Chloroplast</keyword>
<protein>
    <submittedName>
        <fullName evidence="1">Uncharacterized protein</fullName>
    </submittedName>
</protein>
<reference evidence="1" key="1">
    <citation type="submission" date="2015-11" db="EMBL/GenBank/DDBJ databases">
        <title>Complete mitochondrial and plastid genomes of the freshwater brown alga Pleurocladia lacustris A. Braun and its phylogenetic placement in the Phaeophyceae.</title>
        <authorList>
            <person name="Wang X."/>
            <person name="Wehr J.D."/>
            <person name="Karol K.G."/>
        </authorList>
    </citation>
    <scope>NUCLEOTIDE SEQUENCE</scope>
    <source>
        <strain evidence="1">SAG 25.93</strain>
    </source>
</reference>
<dbReference type="EMBL" id="KU164872">
    <property type="protein sequence ID" value="ANS57670.1"/>
    <property type="molecule type" value="Genomic_DNA"/>
</dbReference>
<name>A0A1I9LVQ0_9PHAE</name>
<dbReference type="AlphaFoldDB" id="A0A1I9LVQ0"/>
<evidence type="ECO:0000313" key="1">
    <source>
        <dbReference type="EMBL" id="ANS57670.1"/>
    </source>
</evidence>